<feature type="compositionally biased region" description="Basic residues" evidence="9">
    <location>
        <begin position="1585"/>
        <end position="1598"/>
    </location>
</feature>
<keyword evidence="12" id="KW-1185">Reference proteome</keyword>
<feature type="region of interest" description="Disordered" evidence="9">
    <location>
        <begin position="1566"/>
        <end position="1622"/>
    </location>
</feature>
<keyword evidence="4" id="KW-0509">mRNA transport</keyword>
<dbReference type="PANTHER" id="PTHR13003:SF2">
    <property type="entry name" value="NUCLEAR PORE COMPLEX PROTEIN NUP107"/>
    <property type="match status" value="1"/>
</dbReference>
<dbReference type="Gene3D" id="1.20.190.50">
    <property type="match status" value="1"/>
</dbReference>
<evidence type="ECO:0000259" key="10">
    <source>
        <dbReference type="PROSITE" id="PS50030"/>
    </source>
</evidence>
<evidence type="ECO:0000256" key="2">
    <source>
        <dbReference type="ARBA" id="ARBA00009510"/>
    </source>
</evidence>
<keyword evidence="8" id="KW-0539">Nucleus</keyword>
<dbReference type="Proteomes" id="UP001292079">
    <property type="component" value="Unassembled WGS sequence"/>
</dbReference>
<comment type="similarity">
    <text evidence="2">Belongs to the nucleoporin Nup84/Nup107 family.</text>
</comment>
<dbReference type="GO" id="GO:0017056">
    <property type="term" value="F:structural constituent of nuclear pore"/>
    <property type="evidence" value="ECO:0007669"/>
    <property type="project" value="InterPro"/>
</dbReference>
<feature type="compositionally biased region" description="Gly residues" evidence="9">
    <location>
        <begin position="1602"/>
        <end position="1612"/>
    </location>
</feature>
<proteinExistence type="inferred from homology"/>
<dbReference type="PANTHER" id="PTHR13003">
    <property type="entry name" value="NUP107-RELATED"/>
    <property type="match status" value="1"/>
</dbReference>
<name>A0AAE1ZCN7_SCHME</name>
<keyword evidence="7" id="KW-0906">Nuclear pore complex</keyword>
<evidence type="ECO:0000256" key="6">
    <source>
        <dbReference type="ARBA" id="ARBA00023010"/>
    </source>
</evidence>
<evidence type="ECO:0000256" key="3">
    <source>
        <dbReference type="ARBA" id="ARBA00022448"/>
    </source>
</evidence>
<dbReference type="Pfam" id="PF04121">
    <property type="entry name" value="Nup84_Nup100"/>
    <property type="match status" value="1"/>
</dbReference>
<accession>A0AAE1ZCN7</accession>
<dbReference type="Gene3D" id="2.40.50.770">
    <property type="entry name" value="RecQ-mediated genome instability protein Rmi1, C-terminal domain"/>
    <property type="match status" value="1"/>
</dbReference>
<feature type="compositionally biased region" description="Basic residues" evidence="9">
    <location>
        <begin position="1613"/>
        <end position="1622"/>
    </location>
</feature>
<reference evidence="11" key="1">
    <citation type="submission" date="2022-04" db="EMBL/GenBank/DDBJ databases">
        <authorList>
            <person name="Xu L."/>
            <person name="Lv Z."/>
        </authorList>
    </citation>
    <scope>NUCLEOTIDE SEQUENCE</scope>
    <source>
        <strain evidence="11">LV_2022a</strain>
    </source>
</reference>
<comment type="caution">
    <text evidence="11">The sequence shown here is derived from an EMBL/GenBank/DDBJ whole genome shotgun (WGS) entry which is preliminary data.</text>
</comment>
<dbReference type="GO" id="GO:0006606">
    <property type="term" value="P:protein import into nucleus"/>
    <property type="evidence" value="ECO:0007669"/>
    <property type="project" value="TreeGrafter"/>
</dbReference>
<dbReference type="InterPro" id="IPR013894">
    <property type="entry name" value="RMI1_OB"/>
</dbReference>
<dbReference type="SMART" id="SM00165">
    <property type="entry name" value="UBA"/>
    <property type="match status" value="1"/>
</dbReference>
<dbReference type="GO" id="GO:0000973">
    <property type="term" value="P:post-transcriptional tethering of RNA polymerase II gene DNA at nuclear periphery"/>
    <property type="evidence" value="ECO:0007669"/>
    <property type="project" value="TreeGrafter"/>
</dbReference>
<dbReference type="EMBL" id="JALJAT010000003">
    <property type="protein sequence ID" value="KAK4471377.1"/>
    <property type="molecule type" value="Genomic_DNA"/>
</dbReference>
<evidence type="ECO:0000256" key="1">
    <source>
        <dbReference type="ARBA" id="ARBA00004567"/>
    </source>
</evidence>
<keyword evidence="5" id="KW-0653">Protein transport</keyword>
<dbReference type="InterPro" id="IPR009060">
    <property type="entry name" value="UBA-like_sf"/>
</dbReference>
<dbReference type="Pfam" id="PF08585">
    <property type="entry name" value="RMI1_N_C"/>
    <property type="match status" value="1"/>
</dbReference>
<evidence type="ECO:0000313" key="12">
    <source>
        <dbReference type="Proteomes" id="UP001292079"/>
    </source>
</evidence>
<dbReference type="Gene3D" id="1.10.3450.20">
    <property type="match status" value="1"/>
</dbReference>
<organism evidence="11 12">
    <name type="scientific">Schistosoma mekongi</name>
    <name type="common">Parasitic worm</name>
    <dbReference type="NCBI Taxonomy" id="38744"/>
    <lineage>
        <taxon>Eukaryota</taxon>
        <taxon>Metazoa</taxon>
        <taxon>Spiralia</taxon>
        <taxon>Lophotrochozoa</taxon>
        <taxon>Platyhelminthes</taxon>
        <taxon>Trematoda</taxon>
        <taxon>Digenea</taxon>
        <taxon>Strigeidida</taxon>
        <taxon>Schistosomatoidea</taxon>
        <taxon>Schistosomatidae</taxon>
        <taxon>Schistosoma</taxon>
    </lineage>
</organism>
<comment type="subcellular location">
    <subcellularLocation>
        <location evidence="1">Nucleus</location>
        <location evidence="1">Nuclear pore complex</location>
    </subcellularLocation>
</comment>
<evidence type="ECO:0000256" key="4">
    <source>
        <dbReference type="ARBA" id="ARBA00022816"/>
    </source>
</evidence>
<feature type="domain" description="UBA" evidence="10">
    <location>
        <begin position="1321"/>
        <end position="1360"/>
    </location>
</feature>
<dbReference type="Gene3D" id="1.10.8.10">
    <property type="entry name" value="DNA helicase RuvA subunit, C-terminal domain"/>
    <property type="match status" value="1"/>
</dbReference>
<evidence type="ECO:0000256" key="7">
    <source>
        <dbReference type="ARBA" id="ARBA00023132"/>
    </source>
</evidence>
<dbReference type="InterPro" id="IPR015940">
    <property type="entry name" value="UBA"/>
</dbReference>
<evidence type="ECO:0000256" key="9">
    <source>
        <dbReference type="SAM" id="MobiDB-lite"/>
    </source>
</evidence>
<keyword evidence="6" id="KW-0811">Translocation</keyword>
<dbReference type="GO" id="GO:0006406">
    <property type="term" value="P:mRNA export from nucleus"/>
    <property type="evidence" value="ECO:0007669"/>
    <property type="project" value="TreeGrafter"/>
</dbReference>
<dbReference type="SUPFAM" id="SSF46934">
    <property type="entry name" value="UBA-like"/>
    <property type="match status" value="1"/>
</dbReference>
<evidence type="ECO:0000256" key="5">
    <source>
        <dbReference type="ARBA" id="ARBA00022927"/>
    </source>
</evidence>
<dbReference type="PROSITE" id="PS50030">
    <property type="entry name" value="UBA"/>
    <property type="match status" value="1"/>
</dbReference>
<sequence>MTEVAFLSSWSEVNNNFQKTSNVTQLLDENPEMFDGSSLFLHFCNLWKNSQTSLSEIPVQYGDACHKIARRLPKIFTKMSHRKGLPNIRNIIEMISLERNTWNLISSIYLDRFESESRTRMVEGNDLSNVNHSEREIIRLLYERDNELRETQILIDWLEQIVREQIEEVAEKYECLFNQTIAWENTAHLLNYLSKEELTKRRLVKELHPDAVTLTGGELDQKDQIDNDRFMNYLFLCLRGGDLHRAQLLCTQRGEFWRAISLEGWRPFHYSGFIESNESHHLEALNKNENPTQNQSSQAKHGVVEGNPTRILYKSVCWWNSENVKLRSFERAIYATLSGNLNVLSQILPPSWSDQTWAHCRALVEARVDSSLRSLLNTGPRADTLAVTGRTSKHWPLDGGLNLPESAWVPGDWTLSDAFARVDAHLGWSAIGCLEKCTNLRMKSMLRSVMNDFLMDDISYLYANDESVGAGFENDLQSPSVYAIVYCIFYAVQQTIMLKNYDSFLTTLANLMPKLVCYGLGDDIVSDVTPLQPPNLNKVGTIDHVVCHTLRFLTHFVLFLKSADPDISDEPCSEIIKAYLCFLMVNKEADLIVYYISALPNESLQIQWYSWFLAEINQPTERERLLSLAVNYGFNLSKLTRSIVKLLRQRMELPEDDNQYSTTMDHNHYSSLAKQHVGVSQPPTNEMEFFTSLLHNNKNEIGKLTDIDKQRIIALDWLFYNPDQRGEALCVANSLLRVFIAMHSFKAAQQVLSKLPVGTLEHAKMICEKLNSPNWLVNTIREHECFILYLESRDAFADWYQQVHANRPVQPSSLINNNSNIIHTTYGPRGLAQRLVVEESKKEYLARLERWRHDTRLDTEVAAEKLLALLTYPHPGWLVDVIEESKPNQSDELKTQMTVDPPMNEFHNINYPNQVVGNQKTLSVDIEEDLFNRLGESPASRQLQMNVLRETCITETVFLIVRLYQTAGLHQKCIELSNLIVDHERGLFKLFSGTQLHNLLHHISESIQYLIDNEEDPLGYATCSLTEATNAGWSLSQKTFTDFLKKTEHENYNELIELLLNTDIREYGSPWLGDLKKATHLEANGRIVQLTRLRNISIPQATEDLMLTSSTDHRGPCLLRFTFTDGRNLISGLDMENKSDLNIEIPPGTKFRLMGSIPLLNGFLLLSKKHLVKLGGNVNNLIREWNMAKFLKGTENRHIGSGAPAFVPFGSREASDLIQTEGKFLNQLRSDRERNQMKFDSFQMIAQSRNDDQEESELQLLFNEHRKEVLAELKSSNNSHINNNSTINANDQHGIYFVHKPRRFQPGLSRFYELQSQKSMEYDEAIAKLLTLGYPFQIANNALKANHGNYQAAIDYLLMTSTSTMNIDSNNNLSRGMIRSRGRGYERSYYRGRHITSDEYRMNSSDQFHSSIGHVDGDGVLMRPSTGLTRLDDLIVESKPTAPSSSSLSNILSKPCMLPVGCPILAQNISGDYEEAQLIGHFSAKQFKTFNGSNVDGSGEKVVLVVYQHSKDTNNPDIIADQEEIVPINLIRTLNREKITIDMIPPAPLDRIYPYCDVLSQSEHTDVKQYDTDDSGYTGRSFQSRGRRGNSRSHRVFNGRRNGAGGGGGGSGRRPRGRNNHF</sequence>
<reference evidence="11" key="2">
    <citation type="journal article" date="2023" name="Infect Dis Poverty">
        <title>Chromosome-scale genome of the human blood fluke Schistosoma mekongi and its implications for public health.</title>
        <authorList>
            <person name="Zhou M."/>
            <person name="Xu L."/>
            <person name="Xu D."/>
            <person name="Chen W."/>
            <person name="Khan J."/>
            <person name="Hu Y."/>
            <person name="Huang H."/>
            <person name="Wei H."/>
            <person name="Zhang Y."/>
            <person name="Chusongsang P."/>
            <person name="Tanasarnprasert K."/>
            <person name="Hu X."/>
            <person name="Limpanont Y."/>
            <person name="Lv Z."/>
        </authorList>
    </citation>
    <scope>NUCLEOTIDE SEQUENCE</scope>
    <source>
        <strain evidence="11">LV_2022a</strain>
    </source>
</reference>
<gene>
    <name evidence="11" type="ORF">MN116_004572</name>
</gene>
<dbReference type="InterPro" id="IPR042470">
    <property type="entry name" value="RMI1_N_C_sf"/>
</dbReference>
<keyword evidence="3" id="KW-0813">Transport</keyword>
<dbReference type="GO" id="GO:0031080">
    <property type="term" value="C:nuclear pore outer ring"/>
    <property type="evidence" value="ECO:0007669"/>
    <property type="project" value="TreeGrafter"/>
</dbReference>
<dbReference type="SMART" id="SM01161">
    <property type="entry name" value="DUF1767"/>
    <property type="match status" value="1"/>
</dbReference>
<dbReference type="InterPro" id="IPR007252">
    <property type="entry name" value="Nup84/Nup107"/>
</dbReference>
<evidence type="ECO:0000313" key="11">
    <source>
        <dbReference type="EMBL" id="KAK4471377.1"/>
    </source>
</evidence>
<evidence type="ECO:0000256" key="8">
    <source>
        <dbReference type="ARBA" id="ARBA00023242"/>
    </source>
</evidence>
<protein>
    <recommendedName>
        <fullName evidence="10">UBA domain-containing protein</fullName>
    </recommendedName>
</protein>